<proteinExistence type="predicted"/>
<gene>
    <name evidence="1" type="ORF">NCTC10718_00163</name>
</gene>
<evidence type="ECO:0000313" key="1">
    <source>
        <dbReference type="EMBL" id="SUF67513.1"/>
    </source>
</evidence>
<name>A0A379QTR7_SALER</name>
<organism evidence="1 2">
    <name type="scientific">Salmonella enterica</name>
    <name type="common">Salmonella choleraesuis</name>
    <dbReference type="NCBI Taxonomy" id="28901"/>
    <lineage>
        <taxon>Bacteria</taxon>
        <taxon>Pseudomonadati</taxon>
        <taxon>Pseudomonadota</taxon>
        <taxon>Gammaproteobacteria</taxon>
        <taxon>Enterobacterales</taxon>
        <taxon>Enterobacteriaceae</taxon>
        <taxon>Salmonella</taxon>
    </lineage>
</organism>
<dbReference type="EMBL" id="UGWQ01000001">
    <property type="protein sequence ID" value="SUF67513.1"/>
    <property type="molecule type" value="Genomic_DNA"/>
</dbReference>
<sequence>MQKGSSNLKDTMRVYYLTSAEYAISNIALNRLKISRYQDLNDPFELIAANSSDREIRKELRGIKKEIEQRQGIICFSDSWSNPLLWGHYADKHRGIALGFDIPKTMLHEVKYKEGLSPITIEKCKDDAYIERLSLMKFKDWEYESERRLHIDLRNLSPESGLYFKSFADDLKLRQVILGVKCSIPIALVRNLFKEKNKSVDVIQSRIAYKTFKIVPYRKVTDKP</sequence>
<dbReference type="Proteomes" id="UP000254332">
    <property type="component" value="Unassembled WGS sequence"/>
</dbReference>
<reference evidence="1 2" key="1">
    <citation type="submission" date="2018-06" db="EMBL/GenBank/DDBJ databases">
        <authorList>
            <consortium name="Pathogen Informatics"/>
            <person name="Doyle S."/>
        </authorList>
    </citation>
    <scope>NUCLEOTIDE SEQUENCE [LARGE SCALE GENOMIC DNA]</scope>
    <source>
        <strain evidence="1 2">NCTC10718</strain>
    </source>
</reference>
<evidence type="ECO:0000313" key="2">
    <source>
        <dbReference type="Proteomes" id="UP000254332"/>
    </source>
</evidence>
<protein>
    <submittedName>
        <fullName evidence="1">Protein of uncharacterized function (DUF2971)</fullName>
    </submittedName>
</protein>
<dbReference type="AlphaFoldDB" id="A0A379QTR7"/>
<accession>A0A379QTR7</accession>